<reference evidence="5 6" key="1">
    <citation type="submission" date="2017-07" db="EMBL/GenBank/DDBJ databases">
        <title>Complete genome sequence of Actinoalloteichus hoggarensis DSM 45943, type strain of Actinoalloteichus hoggarensis.</title>
        <authorList>
            <person name="Ruckert C."/>
            <person name="Nouioui I."/>
            <person name="Willmese J."/>
            <person name="van Wezel G."/>
            <person name="Klenk H.-P."/>
            <person name="Kalinowski J."/>
            <person name="Zotchev S.B."/>
        </authorList>
    </citation>
    <scope>NUCLEOTIDE SEQUENCE [LARGE SCALE GENOMIC DNA]</scope>
    <source>
        <strain evidence="5 6">DSM 45943</strain>
    </source>
</reference>
<evidence type="ECO:0000313" key="5">
    <source>
        <dbReference type="EMBL" id="ASO23007.1"/>
    </source>
</evidence>
<proteinExistence type="inferred from homology"/>
<dbReference type="InterPro" id="IPR025734">
    <property type="entry name" value="EspG"/>
</dbReference>
<dbReference type="EMBL" id="CP022521">
    <property type="protein sequence ID" value="ASO23007.1"/>
    <property type="molecule type" value="Genomic_DNA"/>
</dbReference>
<dbReference type="Proteomes" id="UP000204221">
    <property type="component" value="Chromosome"/>
</dbReference>
<accession>A0A221WCL3</accession>
<gene>
    <name evidence="5" type="ORF">AHOG_27045</name>
</gene>
<evidence type="ECO:0000256" key="2">
    <source>
        <dbReference type="ARBA" id="ARBA00006411"/>
    </source>
</evidence>
<evidence type="ECO:0000256" key="1">
    <source>
        <dbReference type="ARBA" id="ARBA00004496"/>
    </source>
</evidence>
<organism evidence="5 6">
    <name type="scientific">Actinoalloteichus hoggarensis</name>
    <dbReference type="NCBI Taxonomy" id="1470176"/>
    <lineage>
        <taxon>Bacteria</taxon>
        <taxon>Bacillati</taxon>
        <taxon>Actinomycetota</taxon>
        <taxon>Actinomycetes</taxon>
        <taxon>Pseudonocardiales</taxon>
        <taxon>Pseudonocardiaceae</taxon>
        <taxon>Actinoalloteichus</taxon>
    </lineage>
</organism>
<evidence type="ECO:0000256" key="3">
    <source>
        <dbReference type="ARBA" id="ARBA00022490"/>
    </source>
</evidence>
<keyword evidence="4" id="KW-0143">Chaperone</keyword>
<evidence type="ECO:0000256" key="4">
    <source>
        <dbReference type="ARBA" id="ARBA00023186"/>
    </source>
</evidence>
<dbReference type="Pfam" id="PF14011">
    <property type="entry name" value="ESX-1_EspG"/>
    <property type="match status" value="1"/>
</dbReference>
<keyword evidence="3" id="KW-0963">Cytoplasm</keyword>
<dbReference type="AlphaFoldDB" id="A0A221WCL3"/>
<comment type="subcellular location">
    <subcellularLocation>
        <location evidence="1">Cytoplasm</location>
    </subcellularLocation>
</comment>
<name>A0A221WCL3_9PSEU</name>
<keyword evidence="6" id="KW-1185">Reference proteome</keyword>
<protein>
    <submittedName>
        <fullName evidence="5">Uncharacterized protein</fullName>
    </submittedName>
</protein>
<dbReference type="KEGG" id="ahg:AHOG_27045"/>
<dbReference type="RefSeq" id="WP_093943847.1">
    <property type="nucleotide sequence ID" value="NZ_CP022521.1"/>
</dbReference>
<comment type="similarity">
    <text evidence="2">Belongs to the EspG family.</text>
</comment>
<evidence type="ECO:0000313" key="6">
    <source>
        <dbReference type="Proteomes" id="UP000204221"/>
    </source>
</evidence>
<sequence length="254" mass="27065">MPIVVERAELNLLWRHLELGSRPLTLATRERGVTLAENAESDRRATASLRERGLLDGVAVHPSLASALRCLAAPRHAVDLRWTVEPGRELRGLAASDGERGARGVLDDERLTLDDVHPAAVIDSAVDVLGAMRAGSGRAVCLPAAVVQAAGADGSCPDTRFADALVRHGVAQAEAREVLAMLGTARLRGGQLGATWRDVGGARRRAPWVIDVYDTVQGRYAVHHRDGRVAVEPADSARLAQMLRELLDAGAEPG</sequence>
<dbReference type="OrthoDB" id="3679349at2"/>